<proteinExistence type="predicted"/>
<evidence type="ECO:0000313" key="2">
    <source>
        <dbReference type="Proteomes" id="UP000186230"/>
    </source>
</evidence>
<gene>
    <name evidence="1" type="ORF">GRFL_0944</name>
</gene>
<dbReference type="Proteomes" id="UP000186230">
    <property type="component" value="Chromosome"/>
</dbReference>
<dbReference type="KEGG" id="gfl:GRFL_0944"/>
<reference evidence="1 2" key="1">
    <citation type="submission" date="2016-07" db="EMBL/GenBank/DDBJ databases">
        <title>Multi-omics approach to identify versatile polysaccharide utilization systems of a marine flavobacterium Gramella flava.</title>
        <authorList>
            <person name="Tang K."/>
        </authorList>
    </citation>
    <scope>NUCLEOTIDE SEQUENCE [LARGE SCALE GENOMIC DNA]</scope>
    <source>
        <strain evidence="1 2">JLT2011</strain>
    </source>
</reference>
<organism evidence="1 2">
    <name type="scientific">Christiangramia flava JLT2011</name>
    <dbReference type="NCBI Taxonomy" id="1229726"/>
    <lineage>
        <taxon>Bacteria</taxon>
        <taxon>Pseudomonadati</taxon>
        <taxon>Bacteroidota</taxon>
        <taxon>Flavobacteriia</taxon>
        <taxon>Flavobacteriales</taxon>
        <taxon>Flavobacteriaceae</taxon>
        <taxon>Christiangramia</taxon>
    </lineage>
</organism>
<accession>A0A1L7I217</accession>
<evidence type="ECO:0000313" key="1">
    <source>
        <dbReference type="EMBL" id="APU67668.1"/>
    </source>
</evidence>
<sequence length="137" mass="15845">MQKIFFILLFTGCFVQAQEAVFKSPITEYVDAPADGISLKNIDRKIILKENEIVLKTFRPEGDTDIEIWTKADYDIHITRHKGRVIRSFNTFLIFNGEKILAKWDFVDDGDGKIELISRTLFDSFGDNPLTSRFHID</sequence>
<dbReference type="RefSeq" id="WP_083643525.1">
    <property type="nucleotide sequence ID" value="NZ_AMRU01000020.1"/>
</dbReference>
<keyword evidence="2" id="KW-1185">Reference proteome</keyword>
<dbReference type="AlphaFoldDB" id="A0A1L7I217"/>
<name>A0A1L7I217_9FLAO</name>
<protein>
    <submittedName>
        <fullName evidence="1">Uncharacterized protein</fullName>
    </submittedName>
</protein>
<dbReference type="EMBL" id="CP016359">
    <property type="protein sequence ID" value="APU67668.1"/>
    <property type="molecule type" value="Genomic_DNA"/>
</dbReference>
<dbReference type="OrthoDB" id="9957588at2"/>
<dbReference type="STRING" id="1229726.GRFL_0944"/>